<dbReference type="EMBL" id="CP133613">
    <property type="protein sequence ID" value="WMV13815.1"/>
    <property type="molecule type" value="Genomic_DNA"/>
</dbReference>
<protein>
    <recommendedName>
        <fullName evidence="3">Gag-pol polyprotein</fullName>
    </recommendedName>
</protein>
<reference evidence="1" key="1">
    <citation type="submission" date="2023-08" db="EMBL/GenBank/DDBJ databases">
        <title>A de novo genome assembly of Solanum verrucosum Schlechtendal, a Mexican diploid species geographically isolated from the other diploid A-genome species in potato relatives.</title>
        <authorList>
            <person name="Hosaka K."/>
        </authorList>
    </citation>
    <scope>NUCLEOTIDE SEQUENCE</scope>
    <source>
        <tissue evidence="1">Young leaves</tissue>
    </source>
</reference>
<evidence type="ECO:0000313" key="2">
    <source>
        <dbReference type="Proteomes" id="UP001234989"/>
    </source>
</evidence>
<evidence type="ECO:0008006" key="3">
    <source>
        <dbReference type="Google" id="ProtNLM"/>
    </source>
</evidence>
<gene>
    <name evidence="1" type="ORF">MTR67_007200</name>
</gene>
<name>A0AAF0Q2W0_SOLVR</name>
<sequence length="122" mass="13979">MALRVVEYWTGRMKDMPPRIANARRNVELEVPQVPVDPLADSSYNGQANREEICLVNPNMGMAAIRVRDFTRMNTLEFYKSKVDEDPKEFVDKVYKIVKIMGVSQVEKVELATYQLKGVAQV</sequence>
<dbReference type="AlphaFoldDB" id="A0AAF0Q2W0"/>
<proteinExistence type="predicted"/>
<organism evidence="1 2">
    <name type="scientific">Solanum verrucosum</name>
    <dbReference type="NCBI Taxonomy" id="315347"/>
    <lineage>
        <taxon>Eukaryota</taxon>
        <taxon>Viridiplantae</taxon>
        <taxon>Streptophyta</taxon>
        <taxon>Embryophyta</taxon>
        <taxon>Tracheophyta</taxon>
        <taxon>Spermatophyta</taxon>
        <taxon>Magnoliopsida</taxon>
        <taxon>eudicotyledons</taxon>
        <taxon>Gunneridae</taxon>
        <taxon>Pentapetalae</taxon>
        <taxon>asterids</taxon>
        <taxon>lamiids</taxon>
        <taxon>Solanales</taxon>
        <taxon>Solanaceae</taxon>
        <taxon>Solanoideae</taxon>
        <taxon>Solaneae</taxon>
        <taxon>Solanum</taxon>
    </lineage>
</organism>
<dbReference type="Proteomes" id="UP001234989">
    <property type="component" value="Chromosome 2"/>
</dbReference>
<keyword evidence="2" id="KW-1185">Reference proteome</keyword>
<evidence type="ECO:0000313" key="1">
    <source>
        <dbReference type="EMBL" id="WMV13815.1"/>
    </source>
</evidence>
<accession>A0AAF0Q2W0</accession>